<evidence type="ECO:0000313" key="4">
    <source>
        <dbReference type="EMBL" id="CAL1295265.1"/>
    </source>
</evidence>
<evidence type="ECO:0000259" key="3">
    <source>
        <dbReference type="PROSITE" id="PS50026"/>
    </source>
</evidence>
<feature type="domain" description="EGF-like" evidence="3">
    <location>
        <begin position="144"/>
        <end position="188"/>
    </location>
</feature>
<keyword evidence="2" id="KW-0812">Transmembrane</keyword>
<gene>
    <name evidence="4" type="ORF">LARSCL_LOCUS19185</name>
</gene>
<evidence type="ECO:0000313" key="5">
    <source>
        <dbReference type="Proteomes" id="UP001497382"/>
    </source>
</evidence>
<accession>A0AAV2BH99</accession>
<evidence type="ECO:0000256" key="1">
    <source>
        <dbReference type="PROSITE-ProRule" id="PRU00076"/>
    </source>
</evidence>
<dbReference type="EMBL" id="CAXIEN010000366">
    <property type="protein sequence ID" value="CAL1295265.1"/>
    <property type="molecule type" value="Genomic_DNA"/>
</dbReference>
<dbReference type="PROSITE" id="PS01186">
    <property type="entry name" value="EGF_2"/>
    <property type="match status" value="1"/>
</dbReference>
<comment type="caution">
    <text evidence="4">The sequence shown here is derived from an EMBL/GenBank/DDBJ whole genome shotgun (WGS) entry which is preliminary data.</text>
</comment>
<dbReference type="PROSITE" id="PS00022">
    <property type="entry name" value="EGF_1"/>
    <property type="match status" value="1"/>
</dbReference>
<feature type="disulfide bond" evidence="1">
    <location>
        <begin position="178"/>
        <end position="187"/>
    </location>
</feature>
<dbReference type="SMART" id="SM00181">
    <property type="entry name" value="EGF"/>
    <property type="match status" value="1"/>
</dbReference>
<dbReference type="Proteomes" id="UP001497382">
    <property type="component" value="Unassembled WGS sequence"/>
</dbReference>
<dbReference type="PROSITE" id="PS50026">
    <property type="entry name" value="EGF_3"/>
    <property type="match status" value="1"/>
</dbReference>
<name>A0AAV2BH99_9ARAC</name>
<protein>
    <recommendedName>
        <fullName evidence="3">EGF-like domain-containing protein</fullName>
    </recommendedName>
</protein>
<feature type="non-terminal residue" evidence="4">
    <location>
        <position position="1"/>
    </location>
</feature>
<comment type="caution">
    <text evidence="1">Lacks conserved residue(s) required for the propagation of feature annotation.</text>
</comment>
<reference evidence="4 5" key="1">
    <citation type="submission" date="2024-04" db="EMBL/GenBank/DDBJ databases">
        <authorList>
            <person name="Rising A."/>
            <person name="Reimegard J."/>
            <person name="Sonavane S."/>
            <person name="Akerstrom W."/>
            <person name="Nylinder S."/>
            <person name="Hedman E."/>
            <person name="Kallberg Y."/>
        </authorList>
    </citation>
    <scope>NUCLEOTIDE SEQUENCE [LARGE SCALE GENOMIC DNA]</scope>
</reference>
<dbReference type="InterPro" id="IPR000742">
    <property type="entry name" value="EGF"/>
</dbReference>
<dbReference type="AlphaFoldDB" id="A0AAV2BH99"/>
<dbReference type="PANTHER" id="PTHR12332">
    <property type="entry name" value="KEREN-RELATED"/>
    <property type="match status" value="1"/>
</dbReference>
<dbReference type="GO" id="GO:0048018">
    <property type="term" value="F:receptor ligand activity"/>
    <property type="evidence" value="ECO:0007669"/>
    <property type="project" value="InterPro"/>
</dbReference>
<dbReference type="SUPFAM" id="SSF57196">
    <property type="entry name" value="EGF/Laminin"/>
    <property type="match status" value="1"/>
</dbReference>
<keyword evidence="1" id="KW-1015">Disulfide bond</keyword>
<dbReference type="PANTHER" id="PTHR12332:SF1">
    <property type="entry name" value="KEREN-RELATED"/>
    <property type="match status" value="1"/>
</dbReference>
<keyword evidence="5" id="KW-1185">Reference proteome</keyword>
<feature type="transmembrane region" description="Helical" evidence="2">
    <location>
        <begin position="207"/>
        <end position="227"/>
    </location>
</feature>
<dbReference type="InterPro" id="IPR043403">
    <property type="entry name" value="Gurken/Spitz"/>
</dbReference>
<proteinExistence type="predicted"/>
<keyword evidence="2" id="KW-0472">Membrane</keyword>
<keyword evidence="1" id="KW-0245">EGF-like domain</keyword>
<evidence type="ECO:0000256" key="2">
    <source>
        <dbReference type="SAM" id="Phobius"/>
    </source>
</evidence>
<dbReference type="GO" id="GO:0007173">
    <property type="term" value="P:epidermal growth factor receptor signaling pathway"/>
    <property type="evidence" value="ECO:0007669"/>
    <property type="project" value="InterPro"/>
</dbReference>
<sequence>SDFPPSPTAQGERQSIACSEREQPPYSPLCLCCCYGLTMDRICCTDEERRCSNPAARVICSRRADAGYRTQPAVRKAWWKTLTFIQQFGPGRPQIRSYYATMVPRLLFILYITSCFTITACCSSRSTPKPRPTIATARPNVTFETYACPEAYAKWYCLNGATCFAIKIRDSILYNCECADGYMGQRCEFKDLDGSYLPSREREIQRAGIAGGLLIVILIIALFYLIYYLTTRLRRRYVAYYPDPELGRIQQQLVQPQPHLMTPEAEAKSKTYSNGWLDSVFRWRQFFGKEVQSLTSPQKCQVAIVSQSPYLEHCNSQEHYCPPRQGHCVCPHQQELRHPHRREHSYSHRLEQSHRH</sequence>
<keyword evidence="2" id="KW-1133">Transmembrane helix</keyword>
<dbReference type="Gene3D" id="2.10.25.10">
    <property type="entry name" value="Laminin"/>
    <property type="match status" value="1"/>
</dbReference>
<dbReference type="GO" id="GO:0005154">
    <property type="term" value="F:epidermal growth factor receptor binding"/>
    <property type="evidence" value="ECO:0007669"/>
    <property type="project" value="InterPro"/>
</dbReference>
<organism evidence="4 5">
    <name type="scientific">Larinioides sclopetarius</name>
    <dbReference type="NCBI Taxonomy" id="280406"/>
    <lineage>
        <taxon>Eukaryota</taxon>
        <taxon>Metazoa</taxon>
        <taxon>Ecdysozoa</taxon>
        <taxon>Arthropoda</taxon>
        <taxon>Chelicerata</taxon>
        <taxon>Arachnida</taxon>
        <taxon>Araneae</taxon>
        <taxon>Araneomorphae</taxon>
        <taxon>Entelegynae</taxon>
        <taxon>Araneoidea</taxon>
        <taxon>Araneidae</taxon>
        <taxon>Larinioides</taxon>
    </lineage>
</organism>